<dbReference type="Gene3D" id="3.40.50.800">
    <property type="entry name" value="Anticodon-binding domain"/>
    <property type="match status" value="1"/>
</dbReference>
<dbReference type="RefSeq" id="WP_087679101.1">
    <property type="nucleotide sequence ID" value="NZ_FUWV01000011.1"/>
</dbReference>
<accession>A0A1T4NKV9</accession>
<dbReference type="OrthoDB" id="9809052at2"/>
<dbReference type="InterPro" id="IPR004154">
    <property type="entry name" value="Anticodon-bd"/>
</dbReference>
<dbReference type="InterPro" id="IPR016061">
    <property type="entry name" value="Pro-tRNA_ligase_II_C"/>
</dbReference>
<comment type="similarity">
    <text evidence="10 11">Belongs to the class-II aminoacyl-tRNA synthetase family. ProS type 3 subfamily.</text>
</comment>
<keyword evidence="7 11" id="KW-0648">Protein biosynthesis</keyword>
<keyword evidence="4 11" id="KW-0436">Ligase</keyword>
<gene>
    <name evidence="11" type="primary">proS</name>
    <name evidence="13" type="ORF">SAMN02745973_01712</name>
</gene>
<evidence type="ECO:0000256" key="9">
    <source>
        <dbReference type="ARBA" id="ARBA00047671"/>
    </source>
</evidence>
<dbReference type="EC" id="6.1.1.15" evidence="11"/>
<dbReference type="Proteomes" id="UP000196365">
    <property type="component" value="Unassembled WGS sequence"/>
</dbReference>
<dbReference type="FunFam" id="3.30.930.10:FF:000023">
    <property type="entry name" value="Proline--tRNA ligase"/>
    <property type="match status" value="1"/>
</dbReference>
<evidence type="ECO:0000256" key="2">
    <source>
        <dbReference type="ARBA" id="ARBA00011738"/>
    </source>
</evidence>
<evidence type="ECO:0000256" key="5">
    <source>
        <dbReference type="ARBA" id="ARBA00022741"/>
    </source>
</evidence>
<evidence type="ECO:0000256" key="8">
    <source>
        <dbReference type="ARBA" id="ARBA00023146"/>
    </source>
</evidence>
<comment type="subcellular location">
    <subcellularLocation>
        <location evidence="1 11">Cytoplasm</location>
    </subcellularLocation>
</comment>
<dbReference type="Pfam" id="PF00587">
    <property type="entry name" value="tRNA-synt_2b"/>
    <property type="match status" value="1"/>
</dbReference>
<evidence type="ECO:0000313" key="13">
    <source>
        <dbReference type="EMBL" id="SJZ79428.1"/>
    </source>
</evidence>
<dbReference type="FunFam" id="3.40.50.800:FF:000005">
    <property type="entry name" value="bifunctional glutamate/proline--tRNA ligase"/>
    <property type="match status" value="1"/>
</dbReference>
<dbReference type="HAMAP" id="MF_01571">
    <property type="entry name" value="Pro_tRNA_synth_type3"/>
    <property type="match status" value="1"/>
</dbReference>
<comment type="subunit">
    <text evidence="2 11">Homodimer.</text>
</comment>
<dbReference type="SUPFAM" id="SSF52954">
    <property type="entry name" value="Class II aaRS ABD-related"/>
    <property type="match status" value="1"/>
</dbReference>
<dbReference type="InterPro" id="IPR002314">
    <property type="entry name" value="aa-tRNA-synt_IIb"/>
</dbReference>
<dbReference type="GO" id="GO:0017101">
    <property type="term" value="C:aminoacyl-tRNA synthetase multienzyme complex"/>
    <property type="evidence" value="ECO:0007669"/>
    <property type="project" value="TreeGrafter"/>
</dbReference>
<evidence type="ECO:0000256" key="7">
    <source>
        <dbReference type="ARBA" id="ARBA00022917"/>
    </source>
</evidence>
<dbReference type="PANTHER" id="PTHR43382">
    <property type="entry name" value="PROLYL-TRNA SYNTHETASE"/>
    <property type="match status" value="1"/>
</dbReference>
<keyword evidence="6 11" id="KW-0067">ATP-binding</keyword>
<dbReference type="GO" id="GO:0005737">
    <property type="term" value="C:cytoplasm"/>
    <property type="evidence" value="ECO:0007669"/>
    <property type="project" value="UniProtKB-SubCell"/>
</dbReference>
<proteinExistence type="inferred from homology"/>
<dbReference type="GO" id="GO:0006433">
    <property type="term" value="P:prolyl-tRNA aminoacylation"/>
    <property type="evidence" value="ECO:0007669"/>
    <property type="project" value="UniProtKB-UniRule"/>
</dbReference>
<dbReference type="CDD" id="cd00778">
    <property type="entry name" value="ProRS_core_arch_euk"/>
    <property type="match status" value="1"/>
</dbReference>
<keyword evidence="14" id="KW-1185">Reference proteome</keyword>
<dbReference type="PRINTS" id="PR01046">
    <property type="entry name" value="TRNASYNTHPRO"/>
</dbReference>
<dbReference type="Gene3D" id="3.30.110.30">
    <property type="entry name" value="C-terminal domain of ProRS"/>
    <property type="match status" value="1"/>
</dbReference>
<dbReference type="Pfam" id="PF03129">
    <property type="entry name" value="HGTP_anticodon"/>
    <property type="match status" value="1"/>
</dbReference>
<evidence type="ECO:0000313" key="14">
    <source>
        <dbReference type="Proteomes" id="UP000196365"/>
    </source>
</evidence>
<sequence>MSNKKEKVREITPMDEDFSQWYTDVILKTELVDYAPVKGFMVIRPYGYAIWENIQKEYDNRFKETGHKNMYFPLLIPESLLQKEKDHVEGFAPEVAWVTHGGDEELGERLCIRPTSETIICNMYSKWLTSWRELPYLYNQWCSVVRWEKSTRPFLRTSEFLWQEGHTLHETYEEAQAETLQMLDIYREVAENILAIPMVVGQKSEREKFAGAYATYTMEALMYDGKALQSGTSHNLGQHFTKAFDITYTDRNGEIAYPYHTSWGVSTRLIGALIMVHGDDNGLVLPPKVAPTQLVIIPVAQHKEGVLDKAYEIKKQLEKQFRVEMDDSESYSPGWKFNQWEMKGVPIRLEIGPRDIENNQVVAARRDNGEKVILSMDHLNEGIEKLLEEIQNSLYNKALKMREEKTYIAKNKQEFTKILETTPGFIKAMWCGDVECENKIKEDTGATLRCIPFEQEDLGTHHCICCGKEAKKMVYFAKAY</sequence>
<evidence type="ECO:0000259" key="12">
    <source>
        <dbReference type="PROSITE" id="PS50862"/>
    </source>
</evidence>
<dbReference type="PANTHER" id="PTHR43382:SF2">
    <property type="entry name" value="BIFUNCTIONAL GLUTAMATE_PROLINE--TRNA LIGASE"/>
    <property type="match status" value="1"/>
</dbReference>
<dbReference type="SMART" id="SM00946">
    <property type="entry name" value="ProRS-C_1"/>
    <property type="match status" value="1"/>
</dbReference>
<dbReference type="InterPro" id="IPR017449">
    <property type="entry name" value="Pro-tRNA_synth_II"/>
</dbReference>
<reference evidence="13 14" key="1">
    <citation type="submission" date="2017-02" db="EMBL/GenBank/DDBJ databases">
        <authorList>
            <person name="Peterson S.W."/>
        </authorList>
    </citation>
    <scope>NUCLEOTIDE SEQUENCE [LARGE SCALE GENOMIC DNA]</scope>
    <source>
        <strain evidence="13 14">DSM 15102</strain>
    </source>
</reference>
<evidence type="ECO:0000256" key="6">
    <source>
        <dbReference type="ARBA" id="ARBA00022840"/>
    </source>
</evidence>
<dbReference type="InterPro" id="IPR004499">
    <property type="entry name" value="Pro-tRNA-ligase_IIa_arc-type"/>
</dbReference>
<dbReference type="PROSITE" id="PS50862">
    <property type="entry name" value="AA_TRNA_LIGASE_II"/>
    <property type="match status" value="1"/>
</dbReference>
<evidence type="ECO:0000256" key="10">
    <source>
        <dbReference type="ARBA" id="ARBA00060806"/>
    </source>
</evidence>
<dbReference type="InterPro" id="IPR036621">
    <property type="entry name" value="Anticodon-bd_dom_sf"/>
</dbReference>
<dbReference type="GO" id="GO:0005524">
    <property type="term" value="F:ATP binding"/>
    <property type="evidence" value="ECO:0007669"/>
    <property type="project" value="UniProtKB-UniRule"/>
</dbReference>
<evidence type="ECO:0000256" key="1">
    <source>
        <dbReference type="ARBA" id="ARBA00004496"/>
    </source>
</evidence>
<feature type="domain" description="Aminoacyl-transfer RNA synthetases class-II family profile" evidence="12">
    <location>
        <begin position="44"/>
        <end position="286"/>
    </location>
</feature>
<organism evidence="13 14">
    <name type="scientific">Garciella nitratireducens DSM 15102</name>
    <dbReference type="NCBI Taxonomy" id="1121911"/>
    <lineage>
        <taxon>Bacteria</taxon>
        <taxon>Bacillati</taxon>
        <taxon>Bacillota</taxon>
        <taxon>Clostridia</taxon>
        <taxon>Eubacteriales</taxon>
        <taxon>Eubacteriaceae</taxon>
        <taxon>Garciella</taxon>
    </lineage>
</organism>
<comment type="domain">
    <text evidence="11">Consists of three domains: the N-terminal catalytic domain, the anticodon-binding domain and the C-terminal extension.</text>
</comment>
<dbReference type="InterPro" id="IPR033721">
    <property type="entry name" value="ProRS_core_arch_euk"/>
</dbReference>
<dbReference type="Gene3D" id="3.30.930.10">
    <property type="entry name" value="Bira Bifunctional Protein, Domain 2"/>
    <property type="match status" value="1"/>
</dbReference>
<keyword evidence="3 11" id="KW-0963">Cytoplasm</keyword>
<dbReference type="AlphaFoldDB" id="A0A1T4NKV9"/>
<dbReference type="Pfam" id="PF09180">
    <property type="entry name" value="ProRS-C_1"/>
    <property type="match status" value="1"/>
</dbReference>
<dbReference type="SUPFAM" id="SSF55681">
    <property type="entry name" value="Class II aaRS and biotin synthetases"/>
    <property type="match status" value="1"/>
</dbReference>
<evidence type="ECO:0000256" key="11">
    <source>
        <dbReference type="HAMAP-Rule" id="MF_01571"/>
    </source>
</evidence>
<dbReference type="SUPFAM" id="SSF64586">
    <property type="entry name" value="C-terminal domain of ProRS"/>
    <property type="match status" value="1"/>
</dbReference>
<dbReference type="NCBIfam" id="TIGR00408">
    <property type="entry name" value="proS_fam_I"/>
    <property type="match status" value="1"/>
</dbReference>
<dbReference type="GO" id="GO:0140096">
    <property type="term" value="F:catalytic activity, acting on a protein"/>
    <property type="evidence" value="ECO:0007669"/>
    <property type="project" value="UniProtKB-ARBA"/>
</dbReference>
<dbReference type="InterPro" id="IPR002316">
    <property type="entry name" value="Pro-tRNA-ligase_IIa"/>
</dbReference>
<dbReference type="CDD" id="cd00862">
    <property type="entry name" value="ProRS_anticodon_zinc"/>
    <property type="match status" value="1"/>
</dbReference>
<evidence type="ECO:0000256" key="4">
    <source>
        <dbReference type="ARBA" id="ARBA00022598"/>
    </source>
</evidence>
<evidence type="ECO:0000256" key="3">
    <source>
        <dbReference type="ARBA" id="ARBA00022490"/>
    </source>
</evidence>
<protein>
    <recommendedName>
        <fullName evidence="11">Proline--tRNA ligase</fullName>
        <ecNumber evidence="11">6.1.1.15</ecNumber>
    </recommendedName>
    <alternativeName>
        <fullName evidence="11">Prolyl-tRNA synthetase</fullName>
        <shortName evidence="11">ProRS</shortName>
    </alternativeName>
</protein>
<dbReference type="EMBL" id="FUWV01000011">
    <property type="protein sequence ID" value="SJZ79428.1"/>
    <property type="molecule type" value="Genomic_DNA"/>
</dbReference>
<dbReference type="FunFam" id="3.30.110.30:FF:000005">
    <property type="entry name" value="Proline--tRNA ligase"/>
    <property type="match status" value="1"/>
</dbReference>
<name>A0A1T4NKV9_9FIRM</name>
<dbReference type="GO" id="GO:0004827">
    <property type="term" value="F:proline-tRNA ligase activity"/>
    <property type="evidence" value="ECO:0007669"/>
    <property type="project" value="UniProtKB-UniRule"/>
</dbReference>
<comment type="catalytic activity">
    <reaction evidence="9 11">
        <text>tRNA(Pro) + L-proline + ATP = L-prolyl-tRNA(Pro) + AMP + diphosphate</text>
        <dbReference type="Rhea" id="RHEA:14305"/>
        <dbReference type="Rhea" id="RHEA-COMP:9700"/>
        <dbReference type="Rhea" id="RHEA-COMP:9702"/>
        <dbReference type="ChEBI" id="CHEBI:30616"/>
        <dbReference type="ChEBI" id="CHEBI:33019"/>
        <dbReference type="ChEBI" id="CHEBI:60039"/>
        <dbReference type="ChEBI" id="CHEBI:78442"/>
        <dbReference type="ChEBI" id="CHEBI:78532"/>
        <dbReference type="ChEBI" id="CHEBI:456215"/>
        <dbReference type="EC" id="6.1.1.15"/>
    </reaction>
</comment>
<keyword evidence="5 11" id="KW-0547">Nucleotide-binding</keyword>
<dbReference type="InterPro" id="IPR045864">
    <property type="entry name" value="aa-tRNA-synth_II/BPL/LPL"/>
</dbReference>
<comment type="function">
    <text evidence="11">Catalyzes the attachment of proline to tRNA(Pro) in a two-step reaction: proline is first activated by ATP to form Pro-AMP and then transferred to the acceptor end of tRNA(Pro).</text>
</comment>
<keyword evidence="8 11" id="KW-0030">Aminoacyl-tRNA synthetase</keyword>
<dbReference type="InterPro" id="IPR006195">
    <property type="entry name" value="aa-tRNA-synth_II"/>
</dbReference>
<dbReference type="GO" id="GO:0016740">
    <property type="term" value="F:transferase activity"/>
    <property type="evidence" value="ECO:0007669"/>
    <property type="project" value="UniProtKB-ARBA"/>
</dbReference>